<dbReference type="AlphaFoldDB" id="A0A7S8IVI8"/>
<reference evidence="2 3" key="1">
    <citation type="submission" date="2020-11" db="EMBL/GenBank/DDBJ databases">
        <title>The genome sequence of Erythrobacter sp. 6D36.</title>
        <authorList>
            <person name="Liu Y."/>
        </authorList>
    </citation>
    <scope>NUCLEOTIDE SEQUENCE [LARGE SCALE GENOMIC DNA]</scope>
    <source>
        <strain evidence="2 3">6D36</strain>
    </source>
</reference>
<name>A0A7S8IVI8_9SPHN</name>
<organism evidence="2 3">
    <name type="scientific">Qipengyuania soli</name>
    <dbReference type="NCBI Taxonomy" id="2782568"/>
    <lineage>
        <taxon>Bacteria</taxon>
        <taxon>Pseudomonadati</taxon>
        <taxon>Pseudomonadota</taxon>
        <taxon>Alphaproteobacteria</taxon>
        <taxon>Sphingomonadales</taxon>
        <taxon>Erythrobacteraceae</taxon>
        <taxon>Qipengyuania</taxon>
    </lineage>
</organism>
<keyword evidence="1" id="KW-0812">Transmembrane</keyword>
<proteinExistence type="predicted"/>
<feature type="transmembrane region" description="Helical" evidence="1">
    <location>
        <begin position="227"/>
        <end position="251"/>
    </location>
</feature>
<evidence type="ECO:0000313" key="3">
    <source>
        <dbReference type="Proteomes" id="UP000594459"/>
    </source>
</evidence>
<feature type="transmembrane region" description="Helical" evidence="1">
    <location>
        <begin position="161"/>
        <end position="184"/>
    </location>
</feature>
<dbReference type="Proteomes" id="UP000594459">
    <property type="component" value="Chromosome"/>
</dbReference>
<keyword evidence="1" id="KW-0472">Membrane</keyword>
<dbReference type="KEGG" id="qso:IRL76_03595"/>
<feature type="transmembrane region" description="Helical" evidence="1">
    <location>
        <begin position="64"/>
        <end position="87"/>
    </location>
</feature>
<evidence type="ECO:0000256" key="1">
    <source>
        <dbReference type="SAM" id="Phobius"/>
    </source>
</evidence>
<dbReference type="PANTHER" id="PTHR40400:SF1">
    <property type="entry name" value="SLR1512 PROTEIN"/>
    <property type="match status" value="1"/>
</dbReference>
<feature type="transmembrane region" description="Helical" evidence="1">
    <location>
        <begin position="99"/>
        <end position="119"/>
    </location>
</feature>
<dbReference type="PANTHER" id="PTHR40400">
    <property type="entry name" value="SLR1512 PROTEIN"/>
    <property type="match status" value="1"/>
</dbReference>
<dbReference type="Pfam" id="PF05982">
    <property type="entry name" value="Sbt_1"/>
    <property type="match status" value="1"/>
</dbReference>
<feature type="transmembrane region" description="Helical" evidence="1">
    <location>
        <begin position="288"/>
        <end position="309"/>
    </location>
</feature>
<dbReference type="EMBL" id="CP064654">
    <property type="protein sequence ID" value="QPC99660.1"/>
    <property type="molecule type" value="Genomic_DNA"/>
</dbReference>
<sequence length="320" mass="32867">MDQLSATLLSAPVLFFVLGALAAAARSDLAVPETIAKGMSLYLMAAIGLKGGVEVANAGIGPELVTALGAGLLLSASIPFLVAPALARFGGLDRTNTGAVAAHYGSVSVVTFVTASQVYGDNGFVVAGFMVAVLAMMETPAILSGLFIARKQGGSALSRELMREVLFNGSVVLLLGSFAIGMLIGEKGFEPISPLFKAGFTGVLCLFLLDMGLIAMRRILKTRALTWRLATLAVAFPIMNGTIAVTIGTLIGLDAPSAAALGILGASASYIAVPAAMRLSLPQADAGLYLAMSLGVTFPFNIVLGIPLFRWMSETLGALL</sequence>
<dbReference type="RefSeq" id="WP_200983260.1">
    <property type="nucleotide sequence ID" value="NZ_CP064654.1"/>
</dbReference>
<keyword evidence="3" id="KW-1185">Reference proteome</keyword>
<feature type="transmembrane region" description="Helical" evidence="1">
    <location>
        <begin position="125"/>
        <end position="149"/>
    </location>
</feature>
<feature type="transmembrane region" description="Helical" evidence="1">
    <location>
        <begin position="257"/>
        <end position="276"/>
    </location>
</feature>
<protein>
    <submittedName>
        <fullName evidence="2">Sodium-dependent bicarbonate transport family permease</fullName>
    </submittedName>
</protein>
<feature type="transmembrane region" description="Helical" evidence="1">
    <location>
        <begin position="196"/>
        <end position="215"/>
    </location>
</feature>
<gene>
    <name evidence="2" type="ORF">IRL76_03595</name>
</gene>
<accession>A0A7S8IVI8</accession>
<dbReference type="InterPro" id="IPR010293">
    <property type="entry name" value="Sbt_1"/>
</dbReference>
<evidence type="ECO:0000313" key="2">
    <source>
        <dbReference type="EMBL" id="QPC99660.1"/>
    </source>
</evidence>
<keyword evidence="1" id="KW-1133">Transmembrane helix</keyword>